<evidence type="ECO:0000256" key="1">
    <source>
        <dbReference type="ARBA" id="ARBA00022723"/>
    </source>
</evidence>
<feature type="compositionally biased region" description="Gly residues" evidence="6">
    <location>
        <begin position="741"/>
        <end position="757"/>
    </location>
</feature>
<dbReference type="SMART" id="SM00692">
    <property type="entry name" value="DM3"/>
    <property type="match status" value="1"/>
</dbReference>
<feature type="compositionally biased region" description="Polar residues" evidence="6">
    <location>
        <begin position="589"/>
        <end position="600"/>
    </location>
</feature>
<reference evidence="8 9" key="1">
    <citation type="submission" date="2024-02" db="EMBL/GenBank/DDBJ databases">
        <title>Chromosome-scale genome assembly of the rough periwinkle Littorina saxatilis.</title>
        <authorList>
            <person name="De Jode A."/>
            <person name="Faria R."/>
            <person name="Formenti G."/>
            <person name="Sims Y."/>
            <person name="Smith T.P."/>
            <person name="Tracey A."/>
            <person name="Wood J.M.D."/>
            <person name="Zagrodzka Z.B."/>
            <person name="Johannesson K."/>
            <person name="Butlin R.K."/>
            <person name="Leder E.H."/>
        </authorList>
    </citation>
    <scope>NUCLEOTIDE SEQUENCE [LARGE SCALE GENOMIC DNA]</scope>
    <source>
        <strain evidence="8">Snail1</strain>
        <tissue evidence="8">Muscle</tissue>
    </source>
</reference>
<evidence type="ECO:0000256" key="6">
    <source>
        <dbReference type="SAM" id="MobiDB-lite"/>
    </source>
</evidence>
<feature type="compositionally biased region" description="Basic and acidic residues" evidence="6">
    <location>
        <begin position="662"/>
        <end position="673"/>
    </location>
</feature>
<evidence type="ECO:0000256" key="3">
    <source>
        <dbReference type="ARBA" id="ARBA00022833"/>
    </source>
</evidence>
<feature type="region of interest" description="Disordered" evidence="6">
    <location>
        <begin position="470"/>
        <end position="491"/>
    </location>
</feature>
<feature type="compositionally biased region" description="Basic and acidic residues" evidence="6">
    <location>
        <begin position="229"/>
        <end position="240"/>
    </location>
</feature>
<comment type="caution">
    <text evidence="8">The sequence shown here is derived from an EMBL/GenBank/DDBJ whole genome shotgun (WGS) entry which is preliminary data.</text>
</comment>
<dbReference type="Pfam" id="PF05485">
    <property type="entry name" value="THAP"/>
    <property type="match status" value="1"/>
</dbReference>
<name>A0AAN9BQA5_9CAEN</name>
<dbReference type="PANTHER" id="PTHR46600">
    <property type="entry name" value="THAP DOMAIN-CONTAINING"/>
    <property type="match status" value="1"/>
</dbReference>
<feature type="compositionally biased region" description="Acidic residues" evidence="6">
    <location>
        <begin position="127"/>
        <end position="142"/>
    </location>
</feature>
<feature type="compositionally biased region" description="Low complexity" evidence="6">
    <location>
        <begin position="620"/>
        <end position="638"/>
    </location>
</feature>
<dbReference type="GO" id="GO:0008270">
    <property type="term" value="F:zinc ion binding"/>
    <property type="evidence" value="ECO:0007669"/>
    <property type="project" value="UniProtKB-KW"/>
</dbReference>
<feature type="compositionally biased region" description="Basic and acidic residues" evidence="6">
    <location>
        <begin position="314"/>
        <end position="348"/>
    </location>
</feature>
<feature type="compositionally biased region" description="Basic and acidic residues" evidence="6">
    <location>
        <begin position="102"/>
        <end position="126"/>
    </location>
</feature>
<feature type="compositionally biased region" description="Acidic residues" evidence="6">
    <location>
        <begin position="150"/>
        <end position="159"/>
    </location>
</feature>
<dbReference type="InterPro" id="IPR006612">
    <property type="entry name" value="THAP_Znf"/>
</dbReference>
<dbReference type="GO" id="GO:0043565">
    <property type="term" value="F:sequence-specific DNA binding"/>
    <property type="evidence" value="ECO:0007669"/>
    <property type="project" value="InterPro"/>
</dbReference>
<feature type="region of interest" description="Disordered" evidence="6">
    <location>
        <begin position="570"/>
        <end position="606"/>
    </location>
</feature>
<proteinExistence type="predicted"/>
<feature type="compositionally biased region" description="Acidic residues" evidence="6">
    <location>
        <begin position="360"/>
        <end position="370"/>
    </location>
</feature>
<feature type="compositionally biased region" description="Polar residues" evidence="6">
    <location>
        <begin position="674"/>
        <end position="711"/>
    </location>
</feature>
<evidence type="ECO:0000313" key="9">
    <source>
        <dbReference type="Proteomes" id="UP001374579"/>
    </source>
</evidence>
<keyword evidence="2 5" id="KW-0863">Zinc-finger</keyword>
<sequence length="1202" mass="132079">MVKTCCAPNCRNRSKTPGISFFCFPKSPHLRREWIRRVNKANFQPTRHTVLCSDHFHSDSFLNESVPEFLQLIGLEQRPVRRRLKHGSLPTLFRITHNGWEERGEERREMGGERGMEEGEVKREGGGMDEQEEEEENTDEEDRFVIQMDVAEEDREMSEDPQGADQPLGDPNQAHHPSQPFHDYHNDQESHTNTSTGNTTHAHSEYSNNGTGDDIGNSFDTETYSARNPDARNNADKENDSQDSMESSSSRPRRSCRGRRWGGGGGDDGYVKDSHASQAISTEDGDKGTSHKKKQSGQQKAINEEGEGSGNSVKTKEQEQDDFCNDRSKLQDSGEGRGAGKKDDDEPRLFTIESVRTVTENEEMDEEHDDKDEVGKDDDSSGTYSPGASDTSSPPAKKRKSSSKKSSASHPQPVLLNQQPGAAPIFCRIDPAFCKFQTVFQVPFASSPTFFSRTADSMVVSNGTNVSTAIANDGDNNSVAESSKTSPKSVSLLANRSDTAVSADNAGDKSDPLSRRVIKSPAAIPAKHISITPPTSDASPADPASVCTLPCCSGKPSNPVIASLPFKPMDIKQEAPDPDDPSQPQPDQTVRTLSPPSSLPASVDPVPYRSDPIFLARTSTTVSSSNTINTNSSGSSVVPYRSEPLRKLPRPLPPISALPADFSHKIETREKGHSCQSWSRSDSQMTQENGSRSDSQPTQESFQTKQESFNGNDYPPGKKSLINDITPQKEFPLISHPRSSSGGGGSAKRSVGGGGSKMSGWHSTSSRPLVSRQQGITKSGSSASVPSSASRGKSSVDTVASHLMATSRKASSPVSLFPQDKTSNATVGPFFIRRDHVLDDLMDVFKHSADRIHRGSLFRLCRDVSGVNNATSLSLDTLQDNWEDVAHKTLFSMFWAECLKTYFDGHLQKVPKVDSSLASTSSSDVPYVLGKILRHGLVLCGYWPVAVSPACAVSVFTGEKCSQALFLDSLRHVMFPFEAESLEDLRESARGSGVERFLRIRAEKRVGVAVQSYGGNQCQVPTRCDEVEAFVVELAAYYLYCQPFWWLREMRRGLLSVTDNTRKDQDYLTSMGEREVVDMYLTLAPTPQAILQRTRFRIDESKQVSQNRVKGFLERSLLRLSRQQLLQLMMRWSDADCLLDDSYLVIFSSSSSSASPASSSSSSGAPSGTPPFFRPAVNTLVLGQTCPSFDVFDRMFRMMVKC</sequence>
<dbReference type="EMBL" id="JBAMIC010000004">
    <property type="protein sequence ID" value="KAK7107680.1"/>
    <property type="molecule type" value="Genomic_DNA"/>
</dbReference>
<evidence type="ECO:0000256" key="2">
    <source>
        <dbReference type="ARBA" id="ARBA00022771"/>
    </source>
</evidence>
<feature type="domain" description="THAP-type" evidence="7">
    <location>
        <begin position="1"/>
        <end position="93"/>
    </location>
</feature>
<keyword evidence="4 5" id="KW-0238">DNA-binding</keyword>
<feature type="region of interest" description="Disordered" evidence="6">
    <location>
        <begin position="102"/>
        <end position="417"/>
    </location>
</feature>
<accession>A0AAN9BQA5</accession>
<dbReference type="SMART" id="SM00980">
    <property type="entry name" value="THAP"/>
    <property type="match status" value="1"/>
</dbReference>
<dbReference type="SUPFAM" id="SSF57716">
    <property type="entry name" value="Glucocorticoid receptor-like (DNA-binding domain)"/>
    <property type="match status" value="1"/>
</dbReference>
<keyword evidence="3" id="KW-0862">Zinc</keyword>
<protein>
    <recommendedName>
        <fullName evidence="7">THAP-type domain-containing protein</fullName>
    </recommendedName>
</protein>
<keyword evidence="1" id="KW-0479">Metal-binding</keyword>
<keyword evidence="9" id="KW-1185">Reference proteome</keyword>
<feature type="region of interest" description="Disordered" evidence="6">
    <location>
        <begin position="620"/>
        <end position="796"/>
    </location>
</feature>
<dbReference type="InterPro" id="IPR026516">
    <property type="entry name" value="THAP1/10"/>
</dbReference>
<feature type="compositionally biased region" description="Basic residues" evidence="6">
    <location>
        <begin position="251"/>
        <end position="260"/>
    </location>
</feature>
<feature type="compositionally biased region" description="Low complexity" evidence="6">
    <location>
        <begin position="191"/>
        <end position="201"/>
    </location>
</feature>
<evidence type="ECO:0000256" key="4">
    <source>
        <dbReference type="ARBA" id="ARBA00023125"/>
    </source>
</evidence>
<feature type="compositionally biased region" description="Polar residues" evidence="6">
    <location>
        <begin position="381"/>
        <end position="391"/>
    </location>
</feature>
<evidence type="ECO:0000256" key="5">
    <source>
        <dbReference type="PROSITE-ProRule" id="PRU00309"/>
    </source>
</evidence>
<dbReference type="Proteomes" id="UP001374579">
    <property type="component" value="Unassembled WGS sequence"/>
</dbReference>
<evidence type="ECO:0000313" key="8">
    <source>
        <dbReference type="EMBL" id="KAK7107680.1"/>
    </source>
</evidence>
<dbReference type="AlphaFoldDB" id="A0AAN9BQA5"/>
<feature type="compositionally biased region" description="Polar residues" evidence="6">
    <location>
        <begin position="761"/>
        <end position="777"/>
    </location>
</feature>
<dbReference type="PROSITE" id="PS50950">
    <property type="entry name" value="ZF_THAP"/>
    <property type="match status" value="1"/>
</dbReference>
<gene>
    <name evidence="8" type="ORF">V1264_015562</name>
</gene>
<evidence type="ECO:0000259" key="7">
    <source>
        <dbReference type="PROSITE" id="PS50950"/>
    </source>
</evidence>
<feature type="compositionally biased region" description="Low complexity" evidence="6">
    <location>
        <begin position="778"/>
        <end position="796"/>
    </location>
</feature>
<dbReference type="PANTHER" id="PTHR46600:SF11">
    <property type="entry name" value="THAP DOMAIN-CONTAINING PROTEIN 10"/>
    <property type="match status" value="1"/>
</dbReference>
<organism evidence="8 9">
    <name type="scientific">Littorina saxatilis</name>
    <dbReference type="NCBI Taxonomy" id="31220"/>
    <lineage>
        <taxon>Eukaryota</taxon>
        <taxon>Metazoa</taxon>
        <taxon>Spiralia</taxon>
        <taxon>Lophotrochozoa</taxon>
        <taxon>Mollusca</taxon>
        <taxon>Gastropoda</taxon>
        <taxon>Caenogastropoda</taxon>
        <taxon>Littorinimorpha</taxon>
        <taxon>Littorinoidea</taxon>
        <taxon>Littorinidae</taxon>
        <taxon>Littorina</taxon>
    </lineage>
</organism>